<dbReference type="Gene3D" id="1.10.10.630">
    <property type="entry name" value="DnaD domain-like"/>
    <property type="match status" value="1"/>
</dbReference>
<dbReference type="InterPro" id="IPR053162">
    <property type="entry name" value="DnaD"/>
</dbReference>
<dbReference type="InterPro" id="IPR006343">
    <property type="entry name" value="DnaB/C_C"/>
</dbReference>
<reference evidence="5" key="1">
    <citation type="journal article" date="2014" name="Int. J. Syst. Evol. Microbiol.">
        <title>Complete genome sequence of Corynebacterium casei LMG S-19264T (=DSM 44701T), isolated from a smear-ripened cheese.</title>
        <authorList>
            <consortium name="US DOE Joint Genome Institute (JGI-PGF)"/>
            <person name="Walter F."/>
            <person name="Albersmeier A."/>
            <person name="Kalinowski J."/>
            <person name="Ruckert C."/>
        </authorList>
    </citation>
    <scope>NUCLEOTIDE SEQUENCE</scope>
    <source>
        <strain evidence="5">CGMCC 1.15533</strain>
    </source>
</reference>
<dbReference type="Pfam" id="PF06970">
    <property type="entry name" value="RepA_N"/>
    <property type="match status" value="1"/>
</dbReference>
<feature type="region of interest" description="Disordered" evidence="2">
    <location>
        <begin position="248"/>
        <end position="274"/>
    </location>
</feature>
<evidence type="ECO:0000259" key="3">
    <source>
        <dbReference type="Pfam" id="PF06970"/>
    </source>
</evidence>
<feature type="compositionally biased region" description="Basic and acidic residues" evidence="2">
    <location>
        <begin position="248"/>
        <end position="260"/>
    </location>
</feature>
<dbReference type="RefSeq" id="WP_083201764.1">
    <property type="nucleotide sequence ID" value="NZ_BMJN01000043.1"/>
</dbReference>
<accession>A0A917ABG2</accession>
<evidence type="ECO:0000259" key="4">
    <source>
        <dbReference type="Pfam" id="PF07261"/>
    </source>
</evidence>
<dbReference type="Pfam" id="PF07261">
    <property type="entry name" value="DnaB_2"/>
    <property type="match status" value="1"/>
</dbReference>
<evidence type="ECO:0000313" key="6">
    <source>
        <dbReference type="Proteomes" id="UP000660801"/>
    </source>
</evidence>
<dbReference type="InterPro" id="IPR034829">
    <property type="entry name" value="DnaD-like_sf"/>
</dbReference>
<dbReference type="Proteomes" id="UP000660801">
    <property type="component" value="Unassembled WGS sequence"/>
</dbReference>
<feature type="compositionally biased region" description="Polar residues" evidence="2">
    <location>
        <begin position="129"/>
        <end position="141"/>
    </location>
</feature>
<dbReference type="InterPro" id="IPR010724">
    <property type="entry name" value="RepA_N"/>
</dbReference>
<evidence type="ECO:0000256" key="1">
    <source>
        <dbReference type="ARBA" id="ARBA00093462"/>
    </source>
</evidence>
<dbReference type="SUPFAM" id="SSF158499">
    <property type="entry name" value="DnaD domain-like"/>
    <property type="match status" value="1"/>
</dbReference>
<keyword evidence="6" id="KW-1185">Reference proteome</keyword>
<dbReference type="NCBIfam" id="TIGR01446">
    <property type="entry name" value="DnaD_dom"/>
    <property type="match status" value="1"/>
</dbReference>
<sequence>MKITEKELKQAIEFFKMPKTLYTNPNYSSLSTNAKTMYMLLFDRLKLSYKNNWIDEYGAIYQRYTVEQFMADLQCSRPTVIKIKKELSDYGLLEEVSGGKGKANILYLHHLESKNLTPTSKNSLHDQSKNLTPTSKNSLQTPVKKFNPINNNTIKTNISITANQEVAAGSGKNPIFEKLKEAFGEMAISGTITQEVEDLLKVHGEPLLMHALNETILNGGRSIRYTRSILERWQGQGLRTVEQVEQNKRDYKNKQSKTDDVPFDQLGRAEDLGF</sequence>
<evidence type="ECO:0008006" key="7">
    <source>
        <dbReference type="Google" id="ProtNLM"/>
    </source>
</evidence>
<dbReference type="PANTHER" id="PTHR37293:SF5">
    <property type="entry name" value="DNA REPLICATION PROTEIN"/>
    <property type="match status" value="1"/>
</dbReference>
<gene>
    <name evidence="5" type="ORF">GCM10011510_17850</name>
</gene>
<dbReference type="OrthoDB" id="1695311at2"/>
<comment type="caution">
    <text evidence="5">The sequence shown here is derived from an EMBL/GenBank/DDBJ whole genome shotgun (WGS) entry which is preliminary data.</text>
</comment>
<comment type="similarity">
    <text evidence="1">Belongs to the DnaB/DnaD family.</text>
</comment>
<name>A0A917ABG2_9STRE</name>
<organism evidence="5 6">
    <name type="scientific">Streptococcus himalayensis</name>
    <dbReference type="NCBI Taxonomy" id="1888195"/>
    <lineage>
        <taxon>Bacteria</taxon>
        <taxon>Bacillati</taxon>
        <taxon>Bacillota</taxon>
        <taxon>Bacilli</taxon>
        <taxon>Lactobacillales</taxon>
        <taxon>Streptococcaceae</taxon>
        <taxon>Streptococcus</taxon>
    </lineage>
</organism>
<dbReference type="PANTHER" id="PTHR37293">
    <property type="entry name" value="PHAGE REPLICATION PROTEIN-RELATED"/>
    <property type="match status" value="1"/>
</dbReference>
<dbReference type="AlphaFoldDB" id="A0A917ABG2"/>
<dbReference type="EMBL" id="BMJN01000043">
    <property type="protein sequence ID" value="GGE36910.1"/>
    <property type="molecule type" value="Genomic_DNA"/>
</dbReference>
<feature type="domain" description="Replication initiator A N-terminal" evidence="3">
    <location>
        <begin position="13"/>
        <end position="87"/>
    </location>
</feature>
<evidence type="ECO:0000256" key="2">
    <source>
        <dbReference type="SAM" id="MobiDB-lite"/>
    </source>
</evidence>
<proteinExistence type="inferred from homology"/>
<evidence type="ECO:0000313" key="5">
    <source>
        <dbReference type="EMBL" id="GGE36910.1"/>
    </source>
</evidence>
<protein>
    <recommendedName>
        <fullName evidence="7">DnaD domain protein</fullName>
    </recommendedName>
</protein>
<reference evidence="5" key="2">
    <citation type="submission" date="2020-09" db="EMBL/GenBank/DDBJ databases">
        <authorList>
            <person name="Sun Q."/>
            <person name="Zhou Y."/>
        </authorList>
    </citation>
    <scope>NUCLEOTIDE SEQUENCE</scope>
    <source>
        <strain evidence="5">CGMCC 1.15533</strain>
    </source>
</reference>
<feature type="region of interest" description="Disordered" evidence="2">
    <location>
        <begin position="117"/>
        <end position="144"/>
    </location>
</feature>
<feature type="domain" description="DnaB/C C-terminal" evidence="4">
    <location>
        <begin position="179"/>
        <end position="247"/>
    </location>
</feature>